<dbReference type="PATRIC" id="fig|943816.4.peg.5763"/>
<accession>A0A1E7KEC8</accession>
<feature type="signal peptide" evidence="1">
    <location>
        <begin position="1"/>
        <end position="31"/>
    </location>
</feature>
<name>A0A1E7KEC8_9ACTN</name>
<dbReference type="Proteomes" id="UP000175829">
    <property type="component" value="Unassembled WGS sequence"/>
</dbReference>
<proteinExistence type="predicted"/>
<sequence length="80" mass="8420">MHTTKRKAALAAGSLAAAMGISLLGAGAAAASPIRPWTGVIGDGSYRACLEYGNTMAQKGALHGYTCTQMSNGKYFFRWY</sequence>
<organism evidence="2 3">
    <name type="scientific">Streptomyces qinglanensis</name>
    <dbReference type="NCBI Taxonomy" id="943816"/>
    <lineage>
        <taxon>Bacteria</taxon>
        <taxon>Bacillati</taxon>
        <taxon>Actinomycetota</taxon>
        <taxon>Actinomycetes</taxon>
        <taxon>Kitasatosporales</taxon>
        <taxon>Streptomycetaceae</taxon>
        <taxon>Streptomyces</taxon>
    </lineage>
</organism>
<gene>
    <name evidence="2" type="ORF">AN217_03305</name>
</gene>
<protein>
    <submittedName>
        <fullName evidence="2">Uncharacterized protein</fullName>
    </submittedName>
</protein>
<evidence type="ECO:0000256" key="1">
    <source>
        <dbReference type="SAM" id="SignalP"/>
    </source>
</evidence>
<dbReference type="RefSeq" id="WP_019354372.1">
    <property type="nucleotide sequence ID" value="NZ_LJGV01000021.1"/>
</dbReference>
<evidence type="ECO:0000313" key="2">
    <source>
        <dbReference type="EMBL" id="OEV02273.1"/>
    </source>
</evidence>
<keyword evidence="1" id="KW-0732">Signal</keyword>
<comment type="caution">
    <text evidence="2">The sequence shown here is derived from an EMBL/GenBank/DDBJ whole genome shotgun (WGS) entry which is preliminary data.</text>
</comment>
<dbReference type="AlphaFoldDB" id="A0A1E7KEC8"/>
<evidence type="ECO:0000313" key="3">
    <source>
        <dbReference type="Proteomes" id="UP000175829"/>
    </source>
</evidence>
<reference evidence="2 3" key="1">
    <citation type="journal article" date="2016" name="Front. Microbiol.">
        <title>Comparative Genomics Analysis of Streptomyces Species Reveals Their Adaptation to the Marine Environment and Their Diversity at the Genomic Level.</title>
        <authorList>
            <person name="Tian X."/>
            <person name="Zhang Z."/>
            <person name="Yang T."/>
            <person name="Chen M."/>
            <person name="Li J."/>
            <person name="Chen F."/>
            <person name="Yang J."/>
            <person name="Li W."/>
            <person name="Zhang B."/>
            <person name="Zhang Z."/>
            <person name="Wu J."/>
            <person name="Zhang C."/>
            <person name="Long L."/>
            <person name="Xiao J."/>
        </authorList>
    </citation>
    <scope>NUCLEOTIDE SEQUENCE [LARGE SCALE GENOMIC DNA]</scope>
    <source>
        <strain evidence="2 3">SCSIO M10379</strain>
    </source>
</reference>
<feature type="chain" id="PRO_5009196517" evidence="1">
    <location>
        <begin position="32"/>
        <end position="80"/>
    </location>
</feature>
<dbReference type="EMBL" id="LJGV01000021">
    <property type="protein sequence ID" value="OEV02273.1"/>
    <property type="molecule type" value="Genomic_DNA"/>
</dbReference>